<name>A0ABD2NLL7_9CUCU</name>
<keyword evidence="2" id="KW-1185">Reference proteome</keyword>
<organism evidence="1 2">
    <name type="scientific">Cryptolaemus montrouzieri</name>
    <dbReference type="NCBI Taxonomy" id="559131"/>
    <lineage>
        <taxon>Eukaryota</taxon>
        <taxon>Metazoa</taxon>
        <taxon>Ecdysozoa</taxon>
        <taxon>Arthropoda</taxon>
        <taxon>Hexapoda</taxon>
        <taxon>Insecta</taxon>
        <taxon>Pterygota</taxon>
        <taxon>Neoptera</taxon>
        <taxon>Endopterygota</taxon>
        <taxon>Coleoptera</taxon>
        <taxon>Polyphaga</taxon>
        <taxon>Cucujiformia</taxon>
        <taxon>Coccinelloidea</taxon>
        <taxon>Coccinellidae</taxon>
        <taxon>Scymninae</taxon>
        <taxon>Scymnini</taxon>
        <taxon>Cryptolaemus</taxon>
    </lineage>
</organism>
<dbReference type="Proteomes" id="UP001516400">
    <property type="component" value="Unassembled WGS sequence"/>
</dbReference>
<evidence type="ECO:0000313" key="2">
    <source>
        <dbReference type="Proteomes" id="UP001516400"/>
    </source>
</evidence>
<reference evidence="1 2" key="1">
    <citation type="journal article" date="2021" name="BMC Biol.">
        <title>Horizontally acquired antibacterial genes associated with adaptive radiation of ladybird beetles.</title>
        <authorList>
            <person name="Li H.S."/>
            <person name="Tang X.F."/>
            <person name="Huang Y.H."/>
            <person name="Xu Z.Y."/>
            <person name="Chen M.L."/>
            <person name="Du X.Y."/>
            <person name="Qiu B.Y."/>
            <person name="Chen P.T."/>
            <person name="Zhang W."/>
            <person name="Slipinski A."/>
            <person name="Escalona H.E."/>
            <person name="Waterhouse R.M."/>
            <person name="Zwick A."/>
            <person name="Pang H."/>
        </authorList>
    </citation>
    <scope>NUCLEOTIDE SEQUENCE [LARGE SCALE GENOMIC DNA]</scope>
    <source>
        <strain evidence="1">SYSU2018</strain>
    </source>
</reference>
<gene>
    <name evidence="1" type="ORF">HHI36_017080</name>
</gene>
<comment type="caution">
    <text evidence="1">The sequence shown here is derived from an EMBL/GenBank/DDBJ whole genome shotgun (WGS) entry which is preliminary data.</text>
</comment>
<accession>A0ABD2NLL7</accession>
<dbReference type="AlphaFoldDB" id="A0ABD2NLL7"/>
<protein>
    <submittedName>
        <fullName evidence="1">Uncharacterized protein</fullName>
    </submittedName>
</protein>
<proteinExistence type="predicted"/>
<evidence type="ECO:0000313" key="1">
    <source>
        <dbReference type="EMBL" id="KAL3279573.1"/>
    </source>
</evidence>
<dbReference type="EMBL" id="JABFTP020000124">
    <property type="protein sequence ID" value="KAL3279573.1"/>
    <property type="molecule type" value="Genomic_DNA"/>
</dbReference>
<sequence length="135" mass="15790">MKCYECTRHRLEFQLETAYELIFAEIAIQRHPGSEIYDFDGRQDKTATIFECGKYYRTETIEEYVSQIKEPGSMHVSDVSTAKGTERDITRFLLFEEISQDQIRAIGCDGTNFNTRRYGRIMKLLGKGYKYHFSG</sequence>